<dbReference type="Pfam" id="PF00781">
    <property type="entry name" value="DAGK_cat"/>
    <property type="match status" value="1"/>
</dbReference>
<evidence type="ECO:0000313" key="10">
    <source>
        <dbReference type="EMBL" id="QNL44420.1"/>
    </source>
</evidence>
<dbReference type="RefSeq" id="WP_187333021.1">
    <property type="nucleotide sequence ID" value="NZ_CP060490.1"/>
</dbReference>
<dbReference type="SMART" id="SM00046">
    <property type="entry name" value="DAGKc"/>
    <property type="match status" value="1"/>
</dbReference>
<proteinExistence type="inferred from homology"/>
<keyword evidence="5 10" id="KW-0418">Kinase</keyword>
<feature type="domain" description="DAGKc" evidence="9">
    <location>
        <begin position="1"/>
        <end position="133"/>
    </location>
</feature>
<dbReference type="InterPro" id="IPR050187">
    <property type="entry name" value="Lipid_Phosphate_FormReg"/>
</dbReference>
<name>A0A7G9B4D9_9FIRM</name>
<dbReference type="PANTHER" id="PTHR12358:SF54">
    <property type="entry name" value="SPHINGOSINE KINASE RELATED PROTEIN"/>
    <property type="match status" value="1"/>
</dbReference>
<reference evidence="10 11" key="1">
    <citation type="submission" date="2020-08" db="EMBL/GenBank/DDBJ databases">
        <authorList>
            <person name="Liu C."/>
            <person name="Sun Q."/>
        </authorList>
    </citation>
    <scope>NUCLEOTIDE SEQUENCE [LARGE SCALE GENOMIC DNA]</scope>
    <source>
        <strain evidence="10 11">NSJ-62</strain>
    </source>
</reference>
<keyword evidence="4" id="KW-0547">Nucleotide-binding</keyword>
<evidence type="ECO:0000256" key="7">
    <source>
        <dbReference type="ARBA" id="ARBA00023209"/>
    </source>
</evidence>
<dbReference type="Gene3D" id="3.40.50.10330">
    <property type="entry name" value="Probable inorganic polyphosphate/atp-NAD kinase, domain 1"/>
    <property type="match status" value="1"/>
</dbReference>
<dbReference type="SUPFAM" id="SSF111331">
    <property type="entry name" value="NAD kinase/diacylglycerol kinase-like"/>
    <property type="match status" value="1"/>
</dbReference>
<dbReference type="PROSITE" id="PS50146">
    <property type="entry name" value="DAGK"/>
    <property type="match status" value="1"/>
</dbReference>
<dbReference type="AlphaFoldDB" id="A0A7G9B4D9"/>
<accession>A0A7G9B4D9</accession>
<evidence type="ECO:0000256" key="8">
    <source>
        <dbReference type="ARBA" id="ARBA00023264"/>
    </source>
</evidence>
<dbReference type="KEGG" id="ohi:H8790_13440"/>
<evidence type="ECO:0000259" key="9">
    <source>
        <dbReference type="PROSITE" id="PS50146"/>
    </source>
</evidence>
<dbReference type="InterPro" id="IPR045540">
    <property type="entry name" value="YegS/DAGK_C"/>
</dbReference>
<evidence type="ECO:0000256" key="5">
    <source>
        <dbReference type="ARBA" id="ARBA00022777"/>
    </source>
</evidence>
<keyword evidence="6" id="KW-0067">ATP-binding</keyword>
<dbReference type="Pfam" id="PF19279">
    <property type="entry name" value="YegS_C"/>
    <property type="match status" value="1"/>
</dbReference>
<dbReference type="EMBL" id="CP060490">
    <property type="protein sequence ID" value="QNL44420.1"/>
    <property type="molecule type" value="Genomic_DNA"/>
</dbReference>
<dbReference type="InterPro" id="IPR016064">
    <property type="entry name" value="NAD/diacylglycerol_kinase_sf"/>
</dbReference>
<dbReference type="GO" id="GO:0016301">
    <property type="term" value="F:kinase activity"/>
    <property type="evidence" value="ECO:0007669"/>
    <property type="project" value="UniProtKB-KW"/>
</dbReference>
<dbReference type="InterPro" id="IPR017438">
    <property type="entry name" value="ATP-NAD_kinase_N"/>
</dbReference>
<dbReference type="Proteomes" id="UP000515960">
    <property type="component" value="Chromosome"/>
</dbReference>
<dbReference type="Gene3D" id="2.60.200.40">
    <property type="match status" value="1"/>
</dbReference>
<keyword evidence="7" id="KW-0594">Phospholipid biosynthesis</keyword>
<dbReference type="GO" id="GO:0008654">
    <property type="term" value="P:phospholipid biosynthetic process"/>
    <property type="evidence" value="ECO:0007669"/>
    <property type="project" value="UniProtKB-KW"/>
</dbReference>
<protein>
    <submittedName>
        <fullName evidence="10">Diacylglycerol kinase family lipid kinase</fullName>
    </submittedName>
</protein>
<comment type="cofactor">
    <cofactor evidence="1">
        <name>Mg(2+)</name>
        <dbReference type="ChEBI" id="CHEBI:18420"/>
    </cofactor>
</comment>
<keyword evidence="7" id="KW-0443">Lipid metabolism</keyword>
<keyword evidence="8" id="KW-1208">Phospholipid metabolism</keyword>
<gene>
    <name evidence="10" type="ORF">H8790_13440</name>
</gene>
<keyword evidence="3" id="KW-0808">Transferase</keyword>
<dbReference type="InterPro" id="IPR005218">
    <property type="entry name" value="Diacylglycerol/lipid_kinase"/>
</dbReference>
<evidence type="ECO:0000256" key="2">
    <source>
        <dbReference type="ARBA" id="ARBA00005983"/>
    </source>
</evidence>
<keyword evidence="7" id="KW-0444">Lipid biosynthesis</keyword>
<comment type="similarity">
    <text evidence="2">Belongs to the diacylglycerol/lipid kinase family.</text>
</comment>
<evidence type="ECO:0000256" key="3">
    <source>
        <dbReference type="ARBA" id="ARBA00022679"/>
    </source>
</evidence>
<dbReference type="NCBIfam" id="TIGR00147">
    <property type="entry name" value="YegS/Rv2252/BmrU family lipid kinase"/>
    <property type="match status" value="1"/>
</dbReference>
<dbReference type="PANTHER" id="PTHR12358">
    <property type="entry name" value="SPHINGOSINE KINASE"/>
    <property type="match status" value="1"/>
</dbReference>
<organism evidence="10 11">
    <name type="scientific">Oscillibacter hominis</name>
    <dbReference type="NCBI Taxonomy" id="2763056"/>
    <lineage>
        <taxon>Bacteria</taxon>
        <taxon>Bacillati</taxon>
        <taxon>Bacillota</taxon>
        <taxon>Clostridia</taxon>
        <taxon>Eubacteriales</taxon>
        <taxon>Oscillospiraceae</taxon>
        <taxon>Oscillibacter</taxon>
    </lineage>
</organism>
<keyword evidence="11" id="KW-1185">Reference proteome</keyword>
<dbReference type="GO" id="GO:0005524">
    <property type="term" value="F:ATP binding"/>
    <property type="evidence" value="ECO:0007669"/>
    <property type="project" value="UniProtKB-KW"/>
</dbReference>
<evidence type="ECO:0000313" key="11">
    <source>
        <dbReference type="Proteomes" id="UP000515960"/>
    </source>
</evidence>
<evidence type="ECO:0000256" key="6">
    <source>
        <dbReference type="ARBA" id="ARBA00022840"/>
    </source>
</evidence>
<evidence type="ECO:0000256" key="1">
    <source>
        <dbReference type="ARBA" id="ARBA00001946"/>
    </source>
</evidence>
<evidence type="ECO:0000256" key="4">
    <source>
        <dbReference type="ARBA" id="ARBA00022741"/>
    </source>
</evidence>
<dbReference type="InterPro" id="IPR001206">
    <property type="entry name" value="Diacylglycerol_kinase_cat_dom"/>
</dbReference>
<sequence length="296" mass="32253">MVKKLLFIVNPRAGRTKSRAPLFDAVSIFSDAGFLVCVRCTAGRGDATRFAAEEGADYDVVVCSGGDGTLNETMMGLMRLDREKRPLLGYLPQGSTNDFASSLNISGNPVDAADAIVHGSPKVLDVGRFQERCFVYVASFGAFAKSSYSASQSAKNALGHFAYILEGMKDLNTLRPYRVRIDADGEVFDGEYLFGAICNSTSIGGLMRLDPENVVLDDGKFELLLVPSPKNPIELQNLLLALLSQQYEQGGLIFRHVSHVRVETEEELSWSLDGEYAPSEPTVEIENIQGALDILL</sequence>